<comment type="caution">
    <text evidence="5">The sequence shown here is derived from an EMBL/GenBank/DDBJ whole genome shotgun (WGS) entry which is preliminary data.</text>
</comment>
<keyword evidence="6" id="KW-1185">Reference proteome</keyword>
<evidence type="ECO:0000313" key="5">
    <source>
        <dbReference type="EMBL" id="KAJ6970303.1"/>
    </source>
</evidence>
<dbReference type="GO" id="GO:0016020">
    <property type="term" value="C:membrane"/>
    <property type="evidence" value="ECO:0007669"/>
    <property type="project" value="UniProtKB-SubCell"/>
</dbReference>
<keyword evidence="2 4" id="KW-0808">Transferase</keyword>
<dbReference type="Pfam" id="PF03141">
    <property type="entry name" value="Methyltransf_29"/>
    <property type="match status" value="1"/>
</dbReference>
<evidence type="ECO:0000313" key="6">
    <source>
        <dbReference type="Proteomes" id="UP001164929"/>
    </source>
</evidence>
<comment type="subcellular location">
    <subcellularLocation>
        <location evidence="4">Membrane</location>
        <topology evidence="4">Single-pass type II membrane protein</topology>
    </subcellularLocation>
</comment>
<dbReference type="GO" id="GO:0005768">
    <property type="term" value="C:endosome"/>
    <property type="evidence" value="ECO:0007669"/>
    <property type="project" value="TreeGrafter"/>
</dbReference>
<name>A0AAD6LNB9_9ROSI</name>
<keyword evidence="4" id="KW-0812">Transmembrane</keyword>
<reference evidence="5" key="1">
    <citation type="journal article" date="2023" name="Mol. Ecol. Resour.">
        <title>Chromosome-level genome assembly of a triploid poplar Populus alba 'Berolinensis'.</title>
        <authorList>
            <person name="Chen S."/>
            <person name="Yu Y."/>
            <person name="Wang X."/>
            <person name="Wang S."/>
            <person name="Zhang T."/>
            <person name="Zhou Y."/>
            <person name="He R."/>
            <person name="Meng N."/>
            <person name="Wang Y."/>
            <person name="Liu W."/>
            <person name="Liu Z."/>
            <person name="Liu J."/>
            <person name="Guo Q."/>
            <person name="Huang H."/>
            <person name="Sederoff R.R."/>
            <person name="Wang G."/>
            <person name="Qu G."/>
            <person name="Chen S."/>
        </authorList>
    </citation>
    <scope>NUCLEOTIDE SEQUENCE</scope>
    <source>
        <strain evidence="5">SC-2020</strain>
    </source>
</reference>
<dbReference type="PANTHER" id="PTHR10108:SF1061">
    <property type="entry name" value="METHYLTRANSFERASE"/>
    <property type="match status" value="1"/>
</dbReference>
<sequence length="97" mass="10354">MDNGIVRTALDTGCGMKSLGAARQPFSERLNAVPSRISSGSIPGVSVEALLEDNRRINKTIDSGRYRSFMDMNAGMGGFAAALESAKTLWVLNMSVD</sequence>
<keyword evidence="4" id="KW-0735">Signal-anchor</keyword>
<dbReference type="EC" id="2.1.1.-" evidence="4"/>
<dbReference type="GO" id="GO:0008168">
    <property type="term" value="F:methyltransferase activity"/>
    <property type="evidence" value="ECO:0007669"/>
    <property type="project" value="UniProtKB-UniRule"/>
</dbReference>
<evidence type="ECO:0000256" key="4">
    <source>
        <dbReference type="RuleBase" id="RU366043"/>
    </source>
</evidence>
<dbReference type="GO" id="GO:0032259">
    <property type="term" value="P:methylation"/>
    <property type="evidence" value="ECO:0007669"/>
    <property type="project" value="UniProtKB-KW"/>
</dbReference>
<evidence type="ECO:0000256" key="3">
    <source>
        <dbReference type="ARBA" id="ARBA00023180"/>
    </source>
</evidence>
<protein>
    <recommendedName>
        <fullName evidence="4">Methyltransferase</fullName>
        <ecNumber evidence="4">2.1.1.-</ecNumber>
    </recommendedName>
</protein>
<organism evidence="5 6">
    <name type="scientific">Populus alba x Populus x berolinensis</name>
    <dbReference type="NCBI Taxonomy" id="444605"/>
    <lineage>
        <taxon>Eukaryota</taxon>
        <taxon>Viridiplantae</taxon>
        <taxon>Streptophyta</taxon>
        <taxon>Embryophyta</taxon>
        <taxon>Tracheophyta</taxon>
        <taxon>Spermatophyta</taxon>
        <taxon>Magnoliopsida</taxon>
        <taxon>eudicotyledons</taxon>
        <taxon>Gunneridae</taxon>
        <taxon>Pentapetalae</taxon>
        <taxon>rosids</taxon>
        <taxon>fabids</taxon>
        <taxon>Malpighiales</taxon>
        <taxon>Salicaceae</taxon>
        <taxon>Saliceae</taxon>
        <taxon>Populus</taxon>
    </lineage>
</organism>
<keyword evidence="3 4" id="KW-0325">Glycoprotein</keyword>
<evidence type="ECO:0000256" key="1">
    <source>
        <dbReference type="ARBA" id="ARBA00022603"/>
    </source>
</evidence>
<proteinExistence type="inferred from homology"/>
<accession>A0AAD6LNB9</accession>
<dbReference type="AlphaFoldDB" id="A0AAD6LNB9"/>
<keyword evidence="1 4" id="KW-0489">Methyltransferase</keyword>
<comment type="similarity">
    <text evidence="4">Belongs to the methyltransferase superfamily.</text>
</comment>
<dbReference type="Proteomes" id="UP001164929">
    <property type="component" value="Chromosome 15"/>
</dbReference>
<dbReference type="PANTHER" id="PTHR10108">
    <property type="entry name" value="SAM-DEPENDENT METHYLTRANSFERASE"/>
    <property type="match status" value="1"/>
</dbReference>
<dbReference type="EMBL" id="JAQIZT010000015">
    <property type="protein sequence ID" value="KAJ6970303.1"/>
    <property type="molecule type" value="Genomic_DNA"/>
</dbReference>
<gene>
    <name evidence="5" type="ORF">NC653_034793</name>
</gene>
<evidence type="ECO:0000256" key="2">
    <source>
        <dbReference type="ARBA" id="ARBA00022679"/>
    </source>
</evidence>
<dbReference type="InterPro" id="IPR004159">
    <property type="entry name" value="Put_SAM_MeTrfase"/>
</dbReference>
<dbReference type="GO" id="GO:0005802">
    <property type="term" value="C:trans-Golgi network"/>
    <property type="evidence" value="ECO:0007669"/>
    <property type="project" value="TreeGrafter"/>
</dbReference>